<name>A0P7B5_9PROT</name>
<dbReference type="Proteomes" id="UP000054262">
    <property type="component" value="Unassembled WGS sequence"/>
</dbReference>
<accession>A0P7B5</accession>
<dbReference type="EMBL" id="AAUX01000001">
    <property type="protein sequence ID" value="EAV47425.1"/>
    <property type="molecule type" value="Genomic_DNA"/>
</dbReference>
<gene>
    <name evidence="1" type="ORF">MB2181_05090</name>
</gene>
<organism evidence="1 2">
    <name type="scientific">Methylophilales bacterium HTCC2181</name>
    <dbReference type="NCBI Taxonomy" id="383631"/>
    <lineage>
        <taxon>Bacteria</taxon>
        <taxon>Pseudomonadati</taxon>
        <taxon>Pseudomonadota</taxon>
        <taxon>Betaproteobacteria</taxon>
        <taxon>Nitrosomonadales</taxon>
        <taxon>OM43 clade</taxon>
    </lineage>
</organism>
<proteinExistence type="predicted"/>
<reference evidence="1 2" key="1">
    <citation type="submission" date="2006-11" db="EMBL/GenBank/DDBJ databases">
        <authorList>
            <person name="Giovannoni S."/>
            <person name="Vergin K."/>
            <person name="Ferriera S."/>
            <person name="Johnson J."/>
            <person name="Kravitz S."/>
            <person name="Beeson K."/>
            <person name="Sutton G."/>
            <person name="Rogers Y.-H."/>
            <person name="Friedman R."/>
            <person name="Frazier M."/>
            <person name="Venter J.C."/>
        </authorList>
    </citation>
    <scope>NUCLEOTIDE SEQUENCE [LARGE SCALE GENOMIC DNA]</scope>
    <source>
        <strain evidence="1 2">HTCC2181</strain>
    </source>
</reference>
<protein>
    <submittedName>
        <fullName evidence="1">Uncharacterized protein</fullName>
    </submittedName>
</protein>
<comment type="caution">
    <text evidence="1">The sequence shown here is derived from an EMBL/GenBank/DDBJ whole genome shotgun (WGS) entry which is preliminary data.</text>
</comment>
<sequence length="33" mass="4103">MKYKVKKNESNYFSWWIRDSNFRINTSEAETDD</sequence>
<evidence type="ECO:0000313" key="2">
    <source>
        <dbReference type="Proteomes" id="UP000054262"/>
    </source>
</evidence>
<dbReference type="AlphaFoldDB" id="A0P7B5"/>
<evidence type="ECO:0000313" key="1">
    <source>
        <dbReference type="EMBL" id="EAV47425.1"/>
    </source>
</evidence>
<keyword evidence="2" id="KW-1185">Reference proteome</keyword>